<protein>
    <submittedName>
        <fullName evidence="2">Uncharacterized protein</fullName>
    </submittedName>
</protein>
<dbReference type="EMBL" id="CZCU02000136">
    <property type="protein sequence ID" value="VXD18075.1"/>
    <property type="molecule type" value="Genomic_DNA"/>
</dbReference>
<proteinExistence type="predicted"/>
<keyword evidence="3" id="KW-1185">Reference proteome</keyword>
<dbReference type="Proteomes" id="UP000184550">
    <property type="component" value="Unassembled WGS sequence"/>
</dbReference>
<dbReference type="AlphaFoldDB" id="A0A7Z9DYA2"/>
<feature type="region of interest" description="Disordered" evidence="1">
    <location>
        <begin position="1"/>
        <end position="20"/>
    </location>
</feature>
<gene>
    <name evidence="2" type="ORF">PL8927_600248</name>
</gene>
<evidence type="ECO:0000313" key="2">
    <source>
        <dbReference type="EMBL" id="VXD18075.1"/>
    </source>
</evidence>
<dbReference type="RefSeq" id="WP_083621677.1">
    <property type="nucleotide sequence ID" value="NZ_LR734869.1"/>
</dbReference>
<comment type="caution">
    <text evidence="2">The sequence shown here is derived from an EMBL/GenBank/DDBJ whole genome shotgun (WGS) entry which is preliminary data.</text>
</comment>
<accession>A0A7Z9DYA2</accession>
<name>A0A7Z9DYA2_9CYAN</name>
<reference evidence="2" key="1">
    <citation type="submission" date="2019-10" db="EMBL/GenBank/DDBJ databases">
        <authorList>
            <consortium name="Genoscope - CEA"/>
            <person name="William W."/>
        </authorList>
    </citation>
    <scope>NUCLEOTIDE SEQUENCE [LARGE SCALE GENOMIC DNA]</scope>
    <source>
        <strain evidence="2">BBR_PRJEB10992</strain>
    </source>
</reference>
<evidence type="ECO:0000313" key="3">
    <source>
        <dbReference type="Proteomes" id="UP000184550"/>
    </source>
</evidence>
<sequence>MKANHKNSKNNTDKTSPDIHNNALFTDITAQEEVFVRGGGGRGETNWLSKIIMELGKTFS</sequence>
<organism evidence="2 3">
    <name type="scientific">Planktothrix serta PCC 8927</name>
    <dbReference type="NCBI Taxonomy" id="671068"/>
    <lineage>
        <taxon>Bacteria</taxon>
        <taxon>Bacillati</taxon>
        <taxon>Cyanobacteriota</taxon>
        <taxon>Cyanophyceae</taxon>
        <taxon>Oscillatoriophycideae</taxon>
        <taxon>Oscillatoriales</taxon>
        <taxon>Microcoleaceae</taxon>
        <taxon>Planktothrix</taxon>
    </lineage>
</organism>
<evidence type="ECO:0000256" key="1">
    <source>
        <dbReference type="SAM" id="MobiDB-lite"/>
    </source>
</evidence>